<feature type="region of interest" description="Disordered" evidence="1">
    <location>
        <begin position="49"/>
        <end position="72"/>
    </location>
</feature>
<name>A0A5B7IK52_PORTR</name>
<dbReference type="AlphaFoldDB" id="A0A5B7IK52"/>
<evidence type="ECO:0000256" key="1">
    <source>
        <dbReference type="SAM" id="MobiDB-lite"/>
    </source>
</evidence>
<sequence length="72" mass="8014">MSVAGSGEWRDSSRSLAGTGRRTASHRVFCSQQCLALKRVRAAEESCLSNVLSSGRTSTRRERVADERREQE</sequence>
<dbReference type="EMBL" id="VSRR010060507">
    <property type="protein sequence ID" value="MPC82705.1"/>
    <property type="molecule type" value="Genomic_DNA"/>
</dbReference>
<accession>A0A5B7IK52</accession>
<feature type="region of interest" description="Disordered" evidence="1">
    <location>
        <begin position="1"/>
        <end position="27"/>
    </location>
</feature>
<organism evidence="2 3">
    <name type="scientific">Portunus trituberculatus</name>
    <name type="common">Swimming crab</name>
    <name type="synonym">Neptunus trituberculatus</name>
    <dbReference type="NCBI Taxonomy" id="210409"/>
    <lineage>
        <taxon>Eukaryota</taxon>
        <taxon>Metazoa</taxon>
        <taxon>Ecdysozoa</taxon>
        <taxon>Arthropoda</taxon>
        <taxon>Crustacea</taxon>
        <taxon>Multicrustacea</taxon>
        <taxon>Malacostraca</taxon>
        <taxon>Eumalacostraca</taxon>
        <taxon>Eucarida</taxon>
        <taxon>Decapoda</taxon>
        <taxon>Pleocyemata</taxon>
        <taxon>Brachyura</taxon>
        <taxon>Eubrachyura</taxon>
        <taxon>Portunoidea</taxon>
        <taxon>Portunidae</taxon>
        <taxon>Portuninae</taxon>
        <taxon>Portunus</taxon>
    </lineage>
</organism>
<feature type="compositionally biased region" description="Basic and acidic residues" evidence="1">
    <location>
        <begin position="59"/>
        <end position="72"/>
    </location>
</feature>
<reference evidence="2 3" key="1">
    <citation type="submission" date="2019-05" db="EMBL/GenBank/DDBJ databases">
        <title>Another draft genome of Portunus trituberculatus and its Hox gene families provides insights of decapod evolution.</title>
        <authorList>
            <person name="Jeong J.-H."/>
            <person name="Song I."/>
            <person name="Kim S."/>
            <person name="Choi T."/>
            <person name="Kim D."/>
            <person name="Ryu S."/>
            <person name="Kim W."/>
        </authorList>
    </citation>
    <scope>NUCLEOTIDE SEQUENCE [LARGE SCALE GENOMIC DNA]</scope>
    <source>
        <tissue evidence="2">Muscle</tissue>
    </source>
</reference>
<evidence type="ECO:0000313" key="3">
    <source>
        <dbReference type="Proteomes" id="UP000324222"/>
    </source>
</evidence>
<keyword evidence="3" id="KW-1185">Reference proteome</keyword>
<dbReference type="Proteomes" id="UP000324222">
    <property type="component" value="Unassembled WGS sequence"/>
</dbReference>
<protein>
    <submittedName>
        <fullName evidence="2">Uncharacterized protein</fullName>
    </submittedName>
</protein>
<proteinExistence type="predicted"/>
<comment type="caution">
    <text evidence="2">The sequence shown here is derived from an EMBL/GenBank/DDBJ whole genome shotgun (WGS) entry which is preliminary data.</text>
</comment>
<gene>
    <name evidence="2" type="ORF">E2C01_077386</name>
</gene>
<evidence type="ECO:0000313" key="2">
    <source>
        <dbReference type="EMBL" id="MPC82705.1"/>
    </source>
</evidence>